<feature type="chain" id="PRO_5045700919" evidence="1">
    <location>
        <begin position="32"/>
        <end position="175"/>
    </location>
</feature>
<reference evidence="2" key="1">
    <citation type="submission" date="2022-10" db="EMBL/GenBank/DDBJ databases">
        <title>YIM 151497 complete genome.</title>
        <authorList>
            <person name="Chen X."/>
        </authorList>
    </citation>
    <scope>NUCLEOTIDE SEQUENCE</scope>
    <source>
        <strain evidence="2">YIM 151497</strain>
    </source>
</reference>
<feature type="signal peptide" evidence="1">
    <location>
        <begin position="1"/>
        <end position="31"/>
    </location>
</feature>
<dbReference type="Proteomes" id="UP001163882">
    <property type="component" value="Chromosome"/>
</dbReference>
<proteinExistence type="predicted"/>
<dbReference type="InterPro" id="IPR038696">
    <property type="entry name" value="IalB_sf"/>
</dbReference>
<dbReference type="RefSeq" id="WP_264226007.1">
    <property type="nucleotide sequence ID" value="NZ_CP107716.1"/>
</dbReference>
<gene>
    <name evidence="2" type="ORF">OF122_00855</name>
</gene>
<sequence length="175" mass="18646">MNPAFRSHIRRTVAALVSTAVVFCASPAAFAATNLGTFDFWTAWTDTDGGGKICYISSTPQTIEPTNVNRGAIHFIVTIRPTNRNEVATIVGYPIHETNANASVSVDGRSYPMVTQGESGWLASIEDEPGFVGAMRAGSNMVVRATSQRGTNTVDTYSLRGVTAALNEAAEECPQ</sequence>
<keyword evidence="3" id="KW-1185">Reference proteome</keyword>
<dbReference type="EMBL" id="CP107716">
    <property type="protein sequence ID" value="UYQ72373.1"/>
    <property type="molecule type" value="Genomic_DNA"/>
</dbReference>
<dbReference type="Pfam" id="PF06776">
    <property type="entry name" value="IalB"/>
    <property type="match status" value="1"/>
</dbReference>
<dbReference type="Gene3D" id="2.60.40.1880">
    <property type="entry name" value="Invasion associated locus B (IalB) protein"/>
    <property type="match status" value="1"/>
</dbReference>
<keyword evidence="1" id="KW-0732">Signal</keyword>
<evidence type="ECO:0000256" key="1">
    <source>
        <dbReference type="SAM" id="SignalP"/>
    </source>
</evidence>
<evidence type="ECO:0000313" key="3">
    <source>
        <dbReference type="Proteomes" id="UP001163882"/>
    </source>
</evidence>
<protein>
    <submittedName>
        <fullName evidence="2">Invasion associated locus B family protein</fullName>
    </submittedName>
</protein>
<name>A0ABY6IP37_9HYPH</name>
<evidence type="ECO:0000313" key="2">
    <source>
        <dbReference type="EMBL" id="UYQ72373.1"/>
    </source>
</evidence>
<dbReference type="InterPro" id="IPR010642">
    <property type="entry name" value="Invasion_prot_B"/>
</dbReference>
<organism evidence="2 3">
    <name type="scientific">Pelagibacterium flavum</name>
    <dbReference type="NCBI Taxonomy" id="2984530"/>
    <lineage>
        <taxon>Bacteria</taxon>
        <taxon>Pseudomonadati</taxon>
        <taxon>Pseudomonadota</taxon>
        <taxon>Alphaproteobacteria</taxon>
        <taxon>Hyphomicrobiales</taxon>
        <taxon>Devosiaceae</taxon>
        <taxon>Pelagibacterium</taxon>
    </lineage>
</organism>
<accession>A0ABY6IP37</accession>